<feature type="binding site" evidence="10">
    <location>
        <position position="296"/>
    </location>
    <ligand>
        <name>Zn(2+)</name>
        <dbReference type="ChEBI" id="CHEBI:29105"/>
        <label>1</label>
    </ligand>
</feature>
<protein>
    <recommendedName>
        <fullName evidence="10">DNA-binding protein</fullName>
        <shortName evidence="10">DBP</shortName>
    </recommendedName>
    <alternativeName>
        <fullName evidence="10">Early 2A protein</fullName>
    </alternativeName>
    <alternativeName>
        <fullName evidence="10">Early E2A DNA-binding protein</fullName>
    </alternativeName>
</protein>
<keyword evidence="3 10" id="KW-1048">Host nucleus</keyword>
<evidence type="ECO:0000256" key="7">
    <source>
        <dbReference type="ARBA" id="ARBA00022833"/>
    </source>
</evidence>
<feature type="binding site" evidence="10">
    <location>
        <position position="312"/>
    </location>
    <ligand>
        <name>Zn(2+)</name>
        <dbReference type="ChEBI" id="CHEBI:29105"/>
        <label>1</label>
    </ligand>
</feature>
<feature type="binding site" evidence="10">
    <location>
        <position position="355"/>
    </location>
    <ligand>
        <name>Zn(2+)</name>
        <dbReference type="ChEBI" id="CHEBI:29105"/>
        <label>2</label>
    </ligand>
</feature>
<dbReference type="SUPFAM" id="SSF47724">
    <property type="entry name" value="Domain of early E2A DNA-binding protein, ADDBP"/>
    <property type="match status" value="1"/>
</dbReference>
<dbReference type="GO" id="GO:0006260">
    <property type="term" value="P:DNA replication"/>
    <property type="evidence" value="ECO:0007669"/>
    <property type="project" value="UniProtKB-KW"/>
</dbReference>
<sequence length="486" mass="55123">MASNQHSQRERTPDRSVQPPPPKMGRYFLDSESEEDMGAPAPLPSKRKMKSAKPLPPSPEIVLDSEEEEGVVETPKAVLGIMGFSMPPVRIIPHADGSQSYQKMEVNKRNPANAAMQISSEESFVVRNPANEPLVTAWEKGMEAMAMLMEKYHVDHDERSNFRFLPEQSGIYKKICATWIGEEKRGLQLTFSSQKTFQELMGRFLQGYMQAYAGVQHKTWEPTGCCVWEHQCTEREGELRCLHGIEMVRKEHLVEMDVTSENGQRALKENPSKAKVVQNRWGRNVVQIKNDDARCCFHDVGCGSNSFSGKSCGLFFSEGSKAQMAFKQIEAFMLADYPHMRQGQKRVLMPVRCECLSKQDGVPRMGRQLCKMTPFTLSNVENIDTGEVTDPGALASIHYPCLLVFQCANPVYRNTRGNAGPNCDFKISAPDVMGALQLARQLWRENFEGPLPRLVIPEFKWHPRLQYRNLSLPTNHGDFREEPFDF</sequence>
<feature type="binding site" evidence="10">
    <location>
        <position position="407"/>
    </location>
    <ligand>
        <name>Zn(2+)</name>
        <dbReference type="ChEBI" id="CHEBI:29105"/>
        <label>2</label>
    </ligand>
</feature>
<evidence type="ECO:0000313" key="15">
    <source>
        <dbReference type="Proteomes" id="UP000139114"/>
    </source>
</evidence>
<dbReference type="GO" id="GO:0019028">
    <property type="term" value="C:viral capsid"/>
    <property type="evidence" value="ECO:0007669"/>
    <property type="project" value="UniProtKB-UniRule"/>
</dbReference>
<dbReference type="Pfam" id="PF03728">
    <property type="entry name" value="Viral_DNA_Zn_bi"/>
    <property type="match status" value="2"/>
</dbReference>
<dbReference type="InterPro" id="IPR036368">
    <property type="entry name" value="ADBP_zn-bd_sf"/>
</dbReference>
<feature type="domain" description="Adenovirus DNA-binding zinc-binding" evidence="13">
    <location>
        <begin position="352"/>
        <end position="446"/>
    </location>
</feature>
<feature type="binding site" evidence="10">
    <location>
        <position position="243"/>
    </location>
    <ligand>
        <name>Zn(2+)</name>
        <dbReference type="ChEBI" id="CHEBI:29105"/>
        <label>1</label>
    </ligand>
</feature>
<proteinExistence type="inferred from homology"/>
<dbReference type="InterPro" id="IPR037540">
    <property type="entry name" value="ADV_DNB2"/>
</dbReference>
<keyword evidence="7 10" id="KW-0862">Zinc</keyword>
<organism evidence="14 15">
    <name type="scientific">Human adenovirus A serotype 18</name>
    <name type="common">HAdV-18</name>
    <name type="synonym">Human adenovirus 18</name>
    <dbReference type="NCBI Taxonomy" id="10528"/>
    <lineage>
        <taxon>Viruses</taxon>
        <taxon>Varidnaviria</taxon>
        <taxon>Bamfordvirae</taxon>
        <taxon>Preplasmiviricota</taxon>
        <taxon>Polisuviricotina</taxon>
        <taxon>Pharingeaviricetes</taxon>
        <taxon>Rowavirales</taxon>
        <taxon>Adenoviridae</taxon>
        <taxon>Mastadenovirus</taxon>
        <taxon>Mastadenovirus adami</taxon>
        <taxon>Human mastadenovirus A</taxon>
    </lineage>
</organism>
<keyword evidence="6 10" id="KW-0479">Metal-binding</keyword>
<reference evidence="14 15" key="1">
    <citation type="journal article" date="2010" name="Virology">
        <title>Computational analysis of human adenovirus serotype 18.</title>
        <authorList>
            <person name="Walsh M.P."/>
            <person name="Seto J."/>
            <person name="Tirado D."/>
            <person name="Chodosh J."/>
            <person name="Schnurr D."/>
            <person name="Seto D."/>
            <person name="Jones M.S."/>
        </authorList>
    </citation>
    <scope>NUCLEOTIDE SEQUENCE [LARGE SCALE GENOMIC DNA]</scope>
    <source>
        <strain evidence="14">D.C.</strain>
    </source>
</reference>
<dbReference type="HAMAP" id="MF_04054">
    <property type="entry name" value="ADV_DNB2"/>
    <property type="match status" value="1"/>
</dbReference>
<evidence type="ECO:0000256" key="3">
    <source>
        <dbReference type="ARBA" id="ARBA00022562"/>
    </source>
</evidence>
<name>D3JIT2_ADE18</name>
<dbReference type="InterPro" id="IPR003176">
    <property type="entry name" value="Adenovirus_DNA-bd_a"/>
</dbReference>
<feature type="binding site" evidence="10">
    <location>
        <position position="423"/>
    </location>
    <ligand>
        <name>Zn(2+)</name>
        <dbReference type="ChEBI" id="CHEBI:29105"/>
        <label>2</label>
    </ligand>
</feature>
<dbReference type="InterPro" id="IPR036362">
    <property type="entry name" value="Adenovirus_DNA-bd_N_sf"/>
</dbReference>
<dbReference type="Proteomes" id="UP000139114">
    <property type="component" value="Segment"/>
</dbReference>
<feature type="domain" description="Adenovirus DNA-binding zinc-binding" evidence="13">
    <location>
        <begin position="239"/>
        <end position="339"/>
    </location>
</feature>
<dbReference type="GO" id="GO:0008270">
    <property type="term" value="F:zinc ion binding"/>
    <property type="evidence" value="ECO:0007669"/>
    <property type="project" value="UniProtKB-UniRule"/>
</dbReference>
<comment type="domain">
    <text evidence="10">The C-terminal arm bridges DBP molecules together, thereby creating a chain.</text>
</comment>
<feature type="domain" description="Adenovirus DNA-binding all-alpha" evidence="12">
    <location>
        <begin position="141"/>
        <end position="218"/>
    </location>
</feature>
<dbReference type="Gene3D" id="1.10.269.10">
    <property type="entry name" value="Adenovirus DNA-binding, N-terminal domain"/>
    <property type="match status" value="1"/>
</dbReference>
<comment type="function">
    <text evidence="10">Plays a role in the elongation phase of viral strand displacement replication by unwinding the template in an ATP-independent fashion, employing its capacity to form multimers. Also enhances the rate of initiation. Released from template upon second strand synthesis. Assembles in complex with viral pTP, viral pol, host NFIA and host POU2F1/OCT1 on viral origin of replication. Covers the whole ssDNA genome during synthesis. The complementary strand synthesis induces its relese from DNA template. May inhibit cellular transcription mediated by the interaction between host SRCAP and CBP.</text>
</comment>
<dbReference type="EMBL" id="GU191019">
    <property type="protein sequence ID" value="ACZ92159.1"/>
    <property type="molecule type" value="Genomic_DNA"/>
</dbReference>
<evidence type="ECO:0000256" key="8">
    <source>
        <dbReference type="ARBA" id="ARBA00023109"/>
    </source>
</evidence>
<keyword evidence="9 10" id="KW-0238">DNA-binding</keyword>
<feature type="region of interest" description="C-terminal arm, DBP binding" evidence="10">
    <location>
        <begin position="470"/>
        <end position="486"/>
    </location>
</feature>
<dbReference type="Gene3D" id="3.90.148.10">
    <property type="entry name" value="Adenovirus DNA-binding, C-terminal domain superfamily/Adenovirus DNA-binding, zinc binding domain"/>
    <property type="match status" value="1"/>
</dbReference>
<dbReference type="GO" id="GO:0039687">
    <property type="term" value="P:viral DNA strand displacement replication"/>
    <property type="evidence" value="ECO:0007669"/>
    <property type="project" value="UniProtKB-UniRule"/>
</dbReference>
<dbReference type="GO" id="GO:0042025">
    <property type="term" value="C:host cell nucleus"/>
    <property type="evidence" value="ECO:0007669"/>
    <property type="project" value="UniProtKB-SubCell"/>
</dbReference>
<evidence type="ECO:0000256" key="9">
    <source>
        <dbReference type="ARBA" id="ARBA00023125"/>
    </source>
</evidence>
<accession>D3JIT2</accession>
<keyword evidence="2 10" id="KW-0597">Phosphoprotein</keyword>
<dbReference type="SUPFAM" id="SSF57917">
    <property type="entry name" value="Zn-binding domains of ADDBP"/>
    <property type="match status" value="2"/>
</dbReference>
<dbReference type="Pfam" id="PF02236">
    <property type="entry name" value="Viral_DNA_bi"/>
    <property type="match status" value="1"/>
</dbReference>
<dbReference type="FunFam" id="1.10.269.10:FF:000001">
    <property type="entry name" value="DNA-binding protein"/>
    <property type="match status" value="1"/>
</dbReference>
<evidence type="ECO:0000256" key="1">
    <source>
        <dbReference type="ARBA" id="ARBA00022518"/>
    </source>
</evidence>
<dbReference type="GO" id="GO:0003677">
    <property type="term" value="F:DNA binding"/>
    <property type="evidence" value="ECO:0007669"/>
    <property type="project" value="UniProtKB-UniRule"/>
</dbReference>
<dbReference type="GO" id="GO:0045740">
    <property type="term" value="P:positive regulation of DNA replication"/>
    <property type="evidence" value="ECO:0007669"/>
    <property type="project" value="UniProtKB-UniRule"/>
</dbReference>
<evidence type="ECO:0000313" key="14">
    <source>
        <dbReference type="EMBL" id="ACZ92159.1"/>
    </source>
</evidence>
<dbReference type="GO" id="GO:0006351">
    <property type="term" value="P:DNA-templated transcription"/>
    <property type="evidence" value="ECO:0007669"/>
    <property type="project" value="UniProtKB-UniRule"/>
</dbReference>
<organismHost>
    <name type="scientific">Homo sapiens</name>
    <name type="common">Human</name>
    <dbReference type="NCBI Taxonomy" id="9606"/>
</organismHost>
<evidence type="ECO:0000256" key="11">
    <source>
        <dbReference type="SAM" id="MobiDB-lite"/>
    </source>
</evidence>
<dbReference type="InterPro" id="IPR036367">
    <property type="entry name" value="Ad_DBP_C_sf"/>
</dbReference>
<evidence type="ECO:0000256" key="6">
    <source>
        <dbReference type="ARBA" id="ARBA00022723"/>
    </source>
</evidence>
<evidence type="ECO:0000259" key="12">
    <source>
        <dbReference type="Pfam" id="PF02236"/>
    </source>
</evidence>
<comment type="subunit">
    <text evidence="10">Homomultimerizes on viral ssDNA bound to pTP. Forms a initiation complex with viral polymerase, pTP and hosts NFIA and POU2F1/OCT1. Interacts with host SRCAP.</text>
</comment>
<feature type="region of interest" description="Disordered" evidence="11">
    <location>
        <begin position="1"/>
        <end position="68"/>
    </location>
</feature>
<gene>
    <name evidence="14" type="primary">E2A</name>
    <name evidence="10" type="synonym">DBP</name>
</gene>
<evidence type="ECO:0000256" key="4">
    <source>
        <dbReference type="ARBA" id="ARBA00022581"/>
    </source>
</evidence>
<evidence type="ECO:0000256" key="5">
    <source>
        <dbReference type="ARBA" id="ARBA00022705"/>
    </source>
</evidence>
<comment type="similarity">
    <text evidence="10">Belongs to the adenoviridae E2A DNA-binding protein family.</text>
</comment>
<evidence type="ECO:0000256" key="10">
    <source>
        <dbReference type="HAMAP-Rule" id="MF_04054"/>
    </source>
</evidence>
<keyword evidence="5 10" id="KW-0235">DNA replication</keyword>
<feature type="region of interest" description="Flexible loop" evidence="10">
    <location>
        <begin position="254"/>
        <end position="288"/>
    </location>
</feature>
<comment type="subcellular location">
    <subcellularLocation>
        <location evidence="10">Host nucleus</location>
    </subcellularLocation>
    <text evidence="10">Accumulates in infected cells.</text>
</comment>
<feature type="modified residue" description="Phosphotyrosine; by host" evidence="10">
    <location>
        <position position="152"/>
    </location>
</feature>
<feature type="binding site" evidence="10">
    <location>
        <position position="241"/>
    </location>
    <ligand>
        <name>Zn(2+)</name>
        <dbReference type="ChEBI" id="CHEBI:29105"/>
        <label>1</label>
    </ligand>
</feature>
<evidence type="ECO:0000259" key="13">
    <source>
        <dbReference type="Pfam" id="PF03728"/>
    </source>
</evidence>
<keyword evidence="8 10" id="KW-1194">Viral DNA replication</keyword>
<feature type="binding site" evidence="10">
    <location>
        <position position="353"/>
    </location>
    <ligand>
        <name>Zn(2+)</name>
        <dbReference type="ChEBI" id="CHEBI:29105"/>
        <label>2</label>
    </ligand>
</feature>
<evidence type="ECO:0000256" key="2">
    <source>
        <dbReference type="ARBA" id="ARBA00022553"/>
    </source>
</evidence>
<keyword evidence="4 10" id="KW-0945">Host-virus interaction</keyword>
<keyword evidence="1 10" id="KW-0244">Early protein</keyword>
<dbReference type="InterPro" id="IPR005376">
    <property type="entry name" value="Adenovirus_DNA-bd_zn-bd"/>
</dbReference>